<organism evidence="2">
    <name type="scientific">Arundo donax</name>
    <name type="common">Giant reed</name>
    <name type="synonym">Donax arundinaceus</name>
    <dbReference type="NCBI Taxonomy" id="35708"/>
    <lineage>
        <taxon>Eukaryota</taxon>
        <taxon>Viridiplantae</taxon>
        <taxon>Streptophyta</taxon>
        <taxon>Embryophyta</taxon>
        <taxon>Tracheophyta</taxon>
        <taxon>Spermatophyta</taxon>
        <taxon>Magnoliopsida</taxon>
        <taxon>Liliopsida</taxon>
        <taxon>Poales</taxon>
        <taxon>Poaceae</taxon>
        <taxon>PACMAD clade</taxon>
        <taxon>Arundinoideae</taxon>
        <taxon>Arundineae</taxon>
        <taxon>Arundo</taxon>
    </lineage>
</organism>
<proteinExistence type="predicted"/>
<feature type="compositionally biased region" description="Acidic residues" evidence="1">
    <location>
        <begin position="95"/>
        <end position="104"/>
    </location>
</feature>
<dbReference type="AlphaFoldDB" id="A0A0A9HGP7"/>
<protein>
    <submittedName>
        <fullName evidence="2">Uncharacterized protein</fullName>
    </submittedName>
</protein>
<feature type="region of interest" description="Disordered" evidence="1">
    <location>
        <begin position="74"/>
        <end position="104"/>
    </location>
</feature>
<reference evidence="2" key="1">
    <citation type="submission" date="2014-09" db="EMBL/GenBank/DDBJ databases">
        <authorList>
            <person name="Magalhaes I.L.F."/>
            <person name="Oliveira U."/>
            <person name="Santos F.R."/>
            <person name="Vidigal T.H.D.A."/>
            <person name="Brescovit A.D."/>
            <person name="Santos A.J."/>
        </authorList>
    </citation>
    <scope>NUCLEOTIDE SEQUENCE</scope>
    <source>
        <tissue evidence="2">Shoot tissue taken approximately 20 cm above the soil surface</tissue>
    </source>
</reference>
<sequence length="104" mass="12075">MEAIVTHPEDALQIMEQPDEKSVENKNRFKLKLKFMAKDRPPLWKRVPKDEKKSSEEKNTKIFSNLLDRKVSIFSKKNAKSPEVPRQPPSSDLGPLDDSEWTIL</sequence>
<reference evidence="2" key="2">
    <citation type="journal article" date="2015" name="Data Brief">
        <title>Shoot transcriptome of the giant reed, Arundo donax.</title>
        <authorList>
            <person name="Barrero R.A."/>
            <person name="Guerrero F.D."/>
            <person name="Moolhuijzen P."/>
            <person name="Goolsby J.A."/>
            <person name="Tidwell J."/>
            <person name="Bellgard S.E."/>
            <person name="Bellgard M.I."/>
        </authorList>
    </citation>
    <scope>NUCLEOTIDE SEQUENCE</scope>
    <source>
        <tissue evidence="2">Shoot tissue taken approximately 20 cm above the soil surface</tissue>
    </source>
</reference>
<dbReference type="EMBL" id="GBRH01161969">
    <property type="protein sequence ID" value="JAE35927.1"/>
    <property type="molecule type" value="Transcribed_RNA"/>
</dbReference>
<name>A0A0A9HGP7_ARUDO</name>
<accession>A0A0A9HGP7</accession>
<evidence type="ECO:0000313" key="2">
    <source>
        <dbReference type="EMBL" id="JAE35927.1"/>
    </source>
</evidence>
<evidence type="ECO:0000256" key="1">
    <source>
        <dbReference type="SAM" id="MobiDB-lite"/>
    </source>
</evidence>